<reference evidence="1 2" key="1">
    <citation type="submission" date="2016-11" db="EMBL/GenBank/DDBJ databases">
        <title>Mixed transmission modes and dynamic genome evolution in an obligate animal-bacterial symbiosis.</title>
        <authorList>
            <person name="Russell S.L."/>
            <person name="Corbett-Detig R.B."/>
            <person name="Cavanaugh C.M."/>
        </authorList>
    </citation>
    <scope>NUCLEOTIDE SEQUENCE [LARGE SCALE GENOMIC DNA]</scope>
    <source>
        <strain evidence="1">Se-Cadez</strain>
    </source>
</reference>
<gene>
    <name evidence="1" type="ORF">BOW51_11795</name>
</gene>
<dbReference type="RefSeq" id="WP_078488201.1">
    <property type="nucleotide sequence ID" value="NZ_MPRJ01000101.1"/>
</dbReference>
<organism evidence="1 2">
    <name type="scientific">Solemya velesiana gill symbiont</name>
    <dbReference type="NCBI Taxonomy" id="1918948"/>
    <lineage>
        <taxon>Bacteria</taxon>
        <taxon>Pseudomonadati</taxon>
        <taxon>Pseudomonadota</taxon>
        <taxon>Gammaproteobacteria</taxon>
        <taxon>sulfur-oxidizing symbionts</taxon>
    </lineage>
</organism>
<accession>A0A1T2KQ09</accession>
<dbReference type="AlphaFoldDB" id="A0A1T2KQ09"/>
<name>A0A1T2KQ09_9GAMM</name>
<protein>
    <submittedName>
        <fullName evidence="1">Uncharacterized protein</fullName>
    </submittedName>
</protein>
<sequence>MTTKHDANTAYFEELDRQLKQLFELSRQGIKAPPEMKPRCEGYLRAAIVLDLATSAELQKRMETLHQEIFGVTIAQRREQKQAHWNETDIDYSVYEAPTYVRKPTMPEG</sequence>
<proteinExistence type="predicted"/>
<evidence type="ECO:0000313" key="1">
    <source>
        <dbReference type="EMBL" id="OOZ34945.1"/>
    </source>
</evidence>
<keyword evidence="2" id="KW-1185">Reference proteome</keyword>
<comment type="caution">
    <text evidence="1">The sequence shown here is derived from an EMBL/GenBank/DDBJ whole genome shotgun (WGS) entry which is preliminary data.</text>
</comment>
<dbReference type="Proteomes" id="UP000190896">
    <property type="component" value="Unassembled WGS sequence"/>
</dbReference>
<dbReference type="OrthoDB" id="6888544at2"/>
<evidence type="ECO:0000313" key="2">
    <source>
        <dbReference type="Proteomes" id="UP000190896"/>
    </source>
</evidence>
<dbReference type="EMBL" id="MPRJ01000101">
    <property type="protein sequence ID" value="OOZ34945.1"/>
    <property type="molecule type" value="Genomic_DNA"/>
</dbReference>